<proteinExistence type="predicted"/>
<gene>
    <name evidence="2" type="ORF">THS5294_02340</name>
</gene>
<evidence type="ECO:0008006" key="4">
    <source>
        <dbReference type="Google" id="ProtNLM"/>
    </source>
</evidence>
<accession>A0A0N7LTL6</accession>
<evidence type="ECO:0000313" key="3">
    <source>
        <dbReference type="Proteomes" id="UP000051298"/>
    </source>
</evidence>
<dbReference type="AlphaFoldDB" id="A0A0N7LTL6"/>
<organism evidence="2 3">
    <name type="scientific">Thalassobacter stenotrophicus</name>
    <dbReference type="NCBI Taxonomy" id="266809"/>
    <lineage>
        <taxon>Bacteria</taxon>
        <taxon>Pseudomonadati</taxon>
        <taxon>Pseudomonadota</taxon>
        <taxon>Alphaproteobacteria</taxon>
        <taxon>Rhodobacterales</taxon>
        <taxon>Roseobacteraceae</taxon>
        <taxon>Thalassobacter</taxon>
    </lineage>
</organism>
<name>A0A0N7LTL6_9RHOB</name>
<reference evidence="2 3" key="1">
    <citation type="submission" date="2015-09" db="EMBL/GenBank/DDBJ databases">
        <authorList>
            <consortium name="Swine Surveillance"/>
        </authorList>
    </citation>
    <scope>NUCLEOTIDE SEQUENCE [LARGE SCALE GENOMIC DNA]</scope>
    <source>
        <strain evidence="2 3">CECT 5294</strain>
    </source>
</reference>
<protein>
    <recommendedName>
        <fullName evidence="4">Translation initiation factor 3</fullName>
    </recommendedName>
</protein>
<dbReference type="Proteomes" id="UP000051298">
    <property type="component" value="Unassembled WGS sequence"/>
</dbReference>
<sequence>MSRGLIVGAVAVVFVAVGAVVWTQLGEMNTQGADPAPVVQETPPEAAPEATQEAAETVQDAVEATTDAAAEAANEAAETAQEAVDDAVQSVTGAVEAAEEAASDAATNVTDAVSDAVPEASGLEGFLTADGFDADGILDALENSDLGILQKTGLSALVEEARNNPELVESVISQVKEALGL</sequence>
<dbReference type="EMBL" id="CYRX01000031">
    <property type="protein sequence ID" value="CUH61042.1"/>
    <property type="molecule type" value="Genomic_DNA"/>
</dbReference>
<feature type="region of interest" description="Disordered" evidence="1">
    <location>
        <begin position="65"/>
        <end position="87"/>
    </location>
</feature>
<dbReference type="Gene3D" id="1.20.120.20">
    <property type="entry name" value="Apolipoprotein"/>
    <property type="match status" value="1"/>
</dbReference>
<dbReference type="RefSeq" id="WP_058123877.1">
    <property type="nucleotide sequence ID" value="NZ_CP107618.1"/>
</dbReference>
<evidence type="ECO:0000256" key="1">
    <source>
        <dbReference type="SAM" id="MobiDB-lite"/>
    </source>
</evidence>
<evidence type="ECO:0000313" key="2">
    <source>
        <dbReference type="EMBL" id="CUH61042.1"/>
    </source>
</evidence>
<feature type="compositionally biased region" description="Low complexity" evidence="1">
    <location>
        <begin position="65"/>
        <end position="82"/>
    </location>
</feature>
<feature type="compositionally biased region" description="Low complexity" evidence="1">
    <location>
        <begin position="35"/>
        <end position="51"/>
    </location>
</feature>
<feature type="region of interest" description="Disordered" evidence="1">
    <location>
        <begin position="31"/>
        <end position="51"/>
    </location>
</feature>